<protein>
    <recommendedName>
        <fullName evidence="5">Het-C-domain-containing protein</fullName>
    </recommendedName>
</protein>
<dbReference type="Proteomes" id="UP001050691">
    <property type="component" value="Unassembled WGS sequence"/>
</dbReference>
<feature type="chain" id="PRO_5043663394" description="Het-C-domain-containing protein" evidence="2">
    <location>
        <begin position="31"/>
        <end position="857"/>
    </location>
</feature>
<organism evidence="3 4">
    <name type="scientific">Clathrus columnatus</name>
    <dbReference type="NCBI Taxonomy" id="1419009"/>
    <lineage>
        <taxon>Eukaryota</taxon>
        <taxon>Fungi</taxon>
        <taxon>Dikarya</taxon>
        <taxon>Basidiomycota</taxon>
        <taxon>Agaricomycotina</taxon>
        <taxon>Agaricomycetes</taxon>
        <taxon>Phallomycetidae</taxon>
        <taxon>Phallales</taxon>
        <taxon>Clathraceae</taxon>
        <taxon>Clathrus</taxon>
    </lineage>
</organism>
<keyword evidence="2" id="KW-0732">Signal</keyword>
<evidence type="ECO:0000256" key="2">
    <source>
        <dbReference type="SAM" id="SignalP"/>
    </source>
</evidence>
<reference evidence="3" key="1">
    <citation type="submission" date="2021-10" db="EMBL/GenBank/DDBJ databases">
        <title>De novo Genome Assembly of Clathrus columnatus (Basidiomycota, Fungi) Using Illumina and Nanopore Sequence Data.</title>
        <authorList>
            <person name="Ogiso-Tanaka E."/>
            <person name="Itagaki H."/>
            <person name="Hosoya T."/>
            <person name="Hosaka K."/>
        </authorList>
    </citation>
    <scope>NUCLEOTIDE SEQUENCE</scope>
    <source>
        <strain evidence="3">MO-923</strain>
    </source>
</reference>
<feature type="compositionally biased region" description="Pro residues" evidence="1">
    <location>
        <begin position="803"/>
        <end position="813"/>
    </location>
</feature>
<evidence type="ECO:0008006" key="5">
    <source>
        <dbReference type="Google" id="ProtNLM"/>
    </source>
</evidence>
<feature type="compositionally biased region" description="Gly residues" evidence="1">
    <location>
        <begin position="848"/>
        <end position="857"/>
    </location>
</feature>
<dbReference type="Pfam" id="PF07217">
    <property type="entry name" value="Het-C"/>
    <property type="match status" value="2"/>
</dbReference>
<feature type="compositionally biased region" description="Pro residues" evidence="1">
    <location>
        <begin position="825"/>
        <end position="842"/>
    </location>
</feature>
<proteinExistence type="predicted"/>
<dbReference type="InterPro" id="IPR052577">
    <property type="entry name" value="VWA7"/>
</dbReference>
<sequence>MSKSHYGHLHVTTALIFLFVFAFCIPGTAAFGAEGKAFRHGDIEDTLEELLKKTSSAGGGFALGSLLSKGSKFKGLDIKRVYFGNWLRDYSQAVDIAGLKKLPLQTIINLCMVLGFMIKHRFQAHGYATAEFEVTEERLGVYLPTEHIDNPKGYGEGEDSRKELEVDPRTGMKNYIANESGSWDTSKALIRGTLERCIHYGRLYRSQGRAEDEYESFRLLGQALHTLEDFSAHSNFCELALVSLGYHQVFVHVGDQEPLAEVILSTACWAASVSDLNKELENARVKSASGTSAALRQLLGSIPSGGGSDLSRGMDRMDQIRAGPQAGEKRPEEMSPQELHAILWQVLSFRDTEKIPGLGSLIDKLTENISVFIYTTLEPYLKPLLQTASTTLSTSSAEVINNEDQFEVFDNPRASDPTHSFLSKDHFNLILNEPAGNIAKLIVAHTVKLVVKAWDDPSMNVHGITEDVLSCLFHPDFHDSSSQIQREMLEYMRTWLNSHGHQKDFILSRLTKDAVRNHRNIRASSDNHGATYVEGAGHDAGIDAQNKLSGYLNQIPVIQQATSVMNTVGIGGSGGARRETTIASSTVASSTVASGRFDSSSGSPFTGTTYVPPLTGTGEASSYYSRKTTITDTSTPSNARVGQQEYNYQRQEHYSQPPGPPPVPGGPASYYVSETTSVEGSTIPSQPHHHHHHHQEGGHSEHHHRHDHHHSGQYDQGPSRSTLTAPPSTTPAFPTAHTSYSASIPGSQQHCSTGAELPSSPYPRPHPGPGPGPGYAPHYLPPPGPPPPTGGTARPPSFSLPGFPAPQGPPPPFTGVISPSGVPSFAPPPGPPPPRYPPPPGQPDGYGNAYGGYGQSW</sequence>
<feature type="region of interest" description="Disordered" evidence="1">
    <location>
        <begin position="590"/>
        <end position="623"/>
    </location>
</feature>
<gene>
    <name evidence="3" type="ORF">Clacol_009116</name>
</gene>
<feature type="region of interest" description="Disordered" evidence="1">
    <location>
        <begin position="649"/>
        <end position="857"/>
    </location>
</feature>
<feature type="compositionally biased region" description="Polar residues" evidence="1">
    <location>
        <begin position="672"/>
        <end position="685"/>
    </location>
</feature>
<dbReference type="PANTHER" id="PTHR14905:SF7">
    <property type="entry name" value="VON WILLEBRAND FACTOR A DOMAIN-CONTAINING PROTEIN 7"/>
    <property type="match status" value="1"/>
</dbReference>
<dbReference type="InterPro" id="IPR010816">
    <property type="entry name" value="Het-C"/>
</dbReference>
<feature type="compositionally biased region" description="Low complexity" evidence="1">
    <location>
        <begin position="718"/>
        <end position="739"/>
    </location>
</feature>
<feature type="signal peptide" evidence="2">
    <location>
        <begin position="1"/>
        <end position="30"/>
    </location>
</feature>
<feature type="compositionally biased region" description="Basic residues" evidence="1">
    <location>
        <begin position="701"/>
        <end position="711"/>
    </location>
</feature>
<dbReference type="AlphaFoldDB" id="A0AAV5AQ92"/>
<name>A0AAV5AQ92_9AGAM</name>
<feature type="compositionally biased region" description="Polar residues" evidence="1">
    <location>
        <begin position="740"/>
        <end position="752"/>
    </location>
</feature>
<accession>A0AAV5AQ92</accession>
<keyword evidence="4" id="KW-1185">Reference proteome</keyword>
<evidence type="ECO:0000313" key="3">
    <source>
        <dbReference type="EMBL" id="GJJ14848.1"/>
    </source>
</evidence>
<feature type="compositionally biased region" description="Polar residues" evidence="1">
    <location>
        <begin position="597"/>
        <end position="609"/>
    </location>
</feature>
<comment type="caution">
    <text evidence="3">The sequence shown here is derived from an EMBL/GenBank/DDBJ whole genome shotgun (WGS) entry which is preliminary data.</text>
</comment>
<feature type="compositionally biased region" description="Pro residues" evidence="1">
    <location>
        <begin position="760"/>
        <end position="789"/>
    </location>
</feature>
<evidence type="ECO:0000313" key="4">
    <source>
        <dbReference type="Proteomes" id="UP001050691"/>
    </source>
</evidence>
<dbReference type="PANTHER" id="PTHR14905">
    <property type="entry name" value="NG37"/>
    <property type="match status" value="1"/>
</dbReference>
<evidence type="ECO:0000256" key="1">
    <source>
        <dbReference type="SAM" id="MobiDB-lite"/>
    </source>
</evidence>
<dbReference type="EMBL" id="BPWL01000010">
    <property type="protein sequence ID" value="GJJ14848.1"/>
    <property type="molecule type" value="Genomic_DNA"/>
</dbReference>